<accession>A0A1H1RVS1</accession>
<dbReference type="AlphaFoldDB" id="A0A1H1RVS1"/>
<keyword evidence="3" id="KW-1185">Reference proteome</keyword>
<evidence type="ECO:0000313" key="2">
    <source>
        <dbReference type="EMBL" id="SDS39775.1"/>
    </source>
</evidence>
<dbReference type="OrthoDB" id="796539at2"/>
<dbReference type="STRING" id="652787.SAMN05216490_1081"/>
<dbReference type="RefSeq" id="WP_091370088.1">
    <property type="nucleotide sequence ID" value="NZ_LT629740.1"/>
</dbReference>
<dbReference type="EMBL" id="LT629740">
    <property type="protein sequence ID" value="SDS39775.1"/>
    <property type="molecule type" value="Genomic_DNA"/>
</dbReference>
<reference evidence="2 3" key="1">
    <citation type="submission" date="2016-10" db="EMBL/GenBank/DDBJ databases">
        <authorList>
            <person name="de Groot N.N."/>
        </authorList>
    </citation>
    <scope>NUCLEOTIDE SEQUENCE [LARGE SCALE GENOMIC DNA]</scope>
    <source>
        <strain evidence="2 3">MP1X4</strain>
    </source>
</reference>
<evidence type="ECO:0000313" key="3">
    <source>
        <dbReference type="Proteomes" id="UP000199679"/>
    </source>
</evidence>
<evidence type="ECO:0000256" key="1">
    <source>
        <dbReference type="SAM" id="SignalP"/>
    </source>
</evidence>
<dbReference type="Proteomes" id="UP000199679">
    <property type="component" value="Chromosome I"/>
</dbReference>
<evidence type="ECO:0008006" key="4">
    <source>
        <dbReference type="Google" id="ProtNLM"/>
    </source>
</evidence>
<proteinExistence type="predicted"/>
<protein>
    <recommendedName>
        <fullName evidence="4">Glycoside hydrolase</fullName>
    </recommendedName>
</protein>
<name>A0A1H1RVS1_MUCMA</name>
<keyword evidence="1" id="KW-0732">Signal</keyword>
<gene>
    <name evidence="2" type="ORF">SAMN05216490_1081</name>
</gene>
<feature type="chain" id="PRO_5009259339" description="Glycoside hydrolase" evidence="1">
    <location>
        <begin position="21"/>
        <end position="119"/>
    </location>
</feature>
<feature type="signal peptide" evidence="1">
    <location>
        <begin position="1"/>
        <end position="20"/>
    </location>
</feature>
<sequence length="119" mass="13001">MKKMFFLSAMFICSIAVCLAATVSLNGSWYGTLKTDDGTEYPLQYNFKVDGDKLTGTAKGPHGDLPILDGKVNGNDFSFSVTLEKMYLEHSGKIYPDSISLNIEAGDNKAHTVLKRGDN</sequence>
<organism evidence="2 3">
    <name type="scientific">Mucilaginibacter mallensis</name>
    <dbReference type="NCBI Taxonomy" id="652787"/>
    <lineage>
        <taxon>Bacteria</taxon>
        <taxon>Pseudomonadati</taxon>
        <taxon>Bacteroidota</taxon>
        <taxon>Sphingobacteriia</taxon>
        <taxon>Sphingobacteriales</taxon>
        <taxon>Sphingobacteriaceae</taxon>
        <taxon>Mucilaginibacter</taxon>
    </lineage>
</organism>